<dbReference type="PANTHER" id="PTHR13420:SF7">
    <property type="entry name" value="UPF0235 PROTEIN C15ORF40"/>
    <property type="match status" value="1"/>
</dbReference>
<sequence>MFSCSGLAVACLYRVKFIPSLQRARSVTLKAVTLPNLVLVLSCRYRAPLPGVALHRRHYSRNRQMPKKVRAVIPLLSCGPVTKDKSGAVTIRVHAKPGSKHSSITEVSTEAVSVAISAPPTDGEANAELIRYLAEVLGLKKSHVCLDKGSRSRDKVIKVDSSLSPEEVLRKLRQAVG</sequence>
<dbReference type="SMART" id="SM01152">
    <property type="entry name" value="DUF167"/>
    <property type="match status" value="1"/>
</dbReference>
<dbReference type="GO" id="GO:0005737">
    <property type="term" value="C:cytoplasm"/>
    <property type="evidence" value="ECO:0007669"/>
    <property type="project" value="TreeGrafter"/>
</dbReference>
<dbReference type="GeneTree" id="ENSGT00940000164795"/>
<dbReference type="InterPro" id="IPR003746">
    <property type="entry name" value="DUF167"/>
</dbReference>
<dbReference type="InterPro" id="IPR036591">
    <property type="entry name" value="YggU-like_sf"/>
</dbReference>
<proteinExistence type="inferred from homology"/>
<name>A0A3B4GQJ7_9CICH</name>
<dbReference type="Ensembl" id="ENSPNYT00000024182.1">
    <property type="protein sequence ID" value="ENSPNYP00000023601.1"/>
    <property type="gene ID" value="ENSPNYG00000017826.1"/>
</dbReference>
<comment type="similarity">
    <text evidence="1">Belongs to the UPF0235 family.</text>
</comment>
<dbReference type="Pfam" id="PF02594">
    <property type="entry name" value="DUF167"/>
    <property type="match status" value="1"/>
</dbReference>
<dbReference type="AlphaFoldDB" id="A0A3B4GQJ7"/>
<dbReference type="STRING" id="303518.ENSPNYP00000023601"/>
<dbReference type="PANTHER" id="PTHR13420">
    <property type="entry name" value="UPF0235 PROTEIN C15ORF40"/>
    <property type="match status" value="1"/>
</dbReference>
<reference evidence="2" key="1">
    <citation type="submission" date="2023-09" db="UniProtKB">
        <authorList>
            <consortium name="Ensembl"/>
        </authorList>
    </citation>
    <scope>IDENTIFICATION</scope>
</reference>
<organism evidence="2">
    <name type="scientific">Pundamilia nyererei</name>
    <dbReference type="NCBI Taxonomy" id="303518"/>
    <lineage>
        <taxon>Eukaryota</taxon>
        <taxon>Metazoa</taxon>
        <taxon>Chordata</taxon>
        <taxon>Craniata</taxon>
        <taxon>Vertebrata</taxon>
        <taxon>Euteleostomi</taxon>
        <taxon>Actinopterygii</taxon>
        <taxon>Neopterygii</taxon>
        <taxon>Teleostei</taxon>
        <taxon>Neoteleostei</taxon>
        <taxon>Acanthomorphata</taxon>
        <taxon>Ovalentaria</taxon>
        <taxon>Cichlomorphae</taxon>
        <taxon>Cichliformes</taxon>
        <taxon>Cichlidae</taxon>
        <taxon>African cichlids</taxon>
        <taxon>Pseudocrenilabrinae</taxon>
        <taxon>Haplochromini</taxon>
        <taxon>Pundamilia</taxon>
    </lineage>
</organism>
<dbReference type="NCBIfam" id="TIGR00251">
    <property type="entry name" value="DUF167 family protein"/>
    <property type="match status" value="1"/>
</dbReference>
<dbReference type="HAMAP" id="MF_00634">
    <property type="entry name" value="UPF0235"/>
    <property type="match status" value="1"/>
</dbReference>
<protein>
    <submittedName>
        <fullName evidence="2">Uncharacterized protein</fullName>
    </submittedName>
</protein>
<dbReference type="Gene3D" id="3.30.1200.10">
    <property type="entry name" value="YggU-like"/>
    <property type="match status" value="1"/>
</dbReference>
<accession>A0A3B4GQJ7</accession>
<dbReference type="SUPFAM" id="SSF69786">
    <property type="entry name" value="YggU-like"/>
    <property type="match status" value="1"/>
</dbReference>
<evidence type="ECO:0000313" key="2">
    <source>
        <dbReference type="Ensembl" id="ENSPNYP00000023601.1"/>
    </source>
</evidence>
<evidence type="ECO:0000256" key="1">
    <source>
        <dbReference type="ARBA" id="ARBA00010364"/>
    </source>
</evidence>